<gene>
    <name evidence="6" type="ORF">LECACI_7A009879</name>
</gene>
<dbReference type="Gene3D" id="3.50.50.60">
    <property type="entry name" value="FAD/NAD(P)-binding domain"/>
    <property type="match status" value="1"/>
</dbReference>
<dbReference type="Pfam" id="PF21274">
    <property type="entry name" value="Rng_hyd_C"/>
    <property type="match status" value="1"/>
</dbReference>
<dbReference type="SUPFAM" id="SSF51905">
    <property type="entry name" value="FAD/NAD(P)-binding domain"/>
    <property type="match status" value="1"/>
</dbReference>
<feature type="domain" description="FAD-binding" evidence="5">
    <location>
        <begin position="12"/>
        <end position="364"/>
    </location>
</feature>
<dbReference type="Proteomes" id="UP001296104">
    <property type="component" value="Unassembled WGS sequence"/>
</dbReference>
<keyword evidence="3" id="KW-0274">FAD</keyword>
<reference evidence="6" key="1">
    <citation type="submission" date="2023-11" db="EMBL/GenBank/DDBJ databases">
        <authorList>
            <person name="Alioto T."/>
            <person name="Alioto T."/>
            <person name="Gomez Garrido J."/>
        </authorList>
    </citation>
    <scope>NUCLEOTIDE SEQUENCE</scope>
</reference>
<dbReference type="InterPro" id="IPR050641">
    <property type="entry name" value="RIFMO-like"/>
</dbReference>
<comment type="caution">
    <text evidence="6">The sequence shown here is derived from an EMBL/GenBank/DDBJ whole genome shotgun (WGS) entry which is preliminary data.</text>
</comment>
<evidence type="ECO:0000313" key="7">
    <source>
        <dbReference type="Proteomes" id="UP001296104"/>
    </source>
</evidence>
<dbReference type="PANTHER" id="PTHR43004:SF19">
    <property type="entry name" value="BINDING MONOOXYGENASE, PUTATIVE (JCVI)-RELATED"/>
    <property type="match status" value="1"/>
</dbReference>
<dbReference type="InterPro" id="IPR036188">
    <property type="entry name" value="FAD/NAD-bd_sf"/>
</dbReference>
<evidence type="ECO:0000259" key="5">
    <source>
        <dbReference type="Pfam" id="PF01494"/>
    </source>
</evidence>
<protein>
    <submittedName>
        <fullName evidence="6">FAD binding domain-containing</fullName>
    </submittedName>
</protein>
<keyword evidence="4" id="KW-0560">Oxidoreductase</keyword>
<dbReference type="AlphaFoldDB" id="A0AAI8Z986"/>
<dbReference type="PANTHER" id="PTHR43004">
    <property type="entry name" value="TRK SYSTEM POTASSIUM UPTAKE PROTEIN"/>
    <property type="match status" value="1"/>
</dbReference>
<dbReference type="PRINTS" id="PR00420">
    <property type="entry name" value="RNGMNOXGNASE"/>
</dbReference>
<dbReference type="GO" id="GO:0071949">
    <property type="term" value="F:FAD binding"/>
    <property type="evidence" value="ECO:0007669"/>
    <property type="project" value="InterPro"/>
</dbReference>
<dbReference type="EMBL" id="CAVMBE010000132">
    <property type="protein sequence ID" value="CAK4034721.1"/>
    <property type="molecule type" value="Genomic_DNA"/>
</dbReference>
<sequence>MGSIEPVQDALNVLIIGAGPVGLALGLDLGRRGIRSTIIERKPGTATEIEAKASVLNERTMEYCRLLGVRDEVANAGYPQDLPGDTVYCTSINGRLIGRLEMPSYQERDLPEESSEMLQRCPQCWFDPVLARAIERQGMATLRYGLELVDCKQDQSGVTCVVKLVEGGEEEEIRAQYVAACDGPSSKARKALGIPFNGKDLGHTLSAVVEIEDLWRYCAFGEPKAERYMFIGPDGTWGNFTTVDGGNLWRFSVVGMEGKIGDIKSYDISPLVRKALGRDDIPFTIRRVLQWRRSQYTADQYNAGRIFLCGDAAHTMSPTGGHGLNTGLGDASDLSWILQALLEGWGGQHLLHAYQTERRHIAIRNGQGSTKNFGIWKEDKGRDKVLEDGPEADEQRKAIGERMAATMRQEFQSIGLALGYDYASSPLVVPDGTPAPPNEPELYIPTSRPGHRAPHIWLEEGRATIDLFGKGFVLLSFGPEAPDAQGIIKAARRVGLPLDCVSIEHEKAAALYQRKLVLVRPDGMVAWRGDTLPENVESLLDRVRGAETIAI</sequence>
<dbReference type="NCBIfam" id="NF004780">
    <property type="entry name" value="PRK06126.1"/>
    <property type="match status" value="1"/>
</dbReference>
<evidence type="ECO:0000256" key="1">
    <source>
        <dbReference type="ARBA" id="ARBA00001974"/>
    </source>
</evidence>
<comment type="cofactor">
    <cofactor evidence="1">
        <name>FAD</name>
        <dbReference type="ChEBI" id="CHEBI:57692"/>
    </cofactor>
</comment>
<keyword evidence="2" id="KW-0285">Flavoprotein</keyword>
<organism evidence="6 7">
    <name type="scientific">Lecanosticta acicola</name>
    <dbReference type="NCBI Taxonomy" id="111012"/>
    <lineage>
        <taxon>Eukaryota</taxon>
        <taxon>Fungi</taxon>
        <taxon>Dikarya</taxon>
        <taxon>Ascomycota</taxon>
        <taxon>Pezizomycotina</taxon>
        <taxon>Dothideomycetes</taxon>
        <taxon>Dothideomycetidae</taxon>
        <taxon>Mycosphaerellales</taxon>
        <taxon>Mycosphaerellaceae</taxon>
        <taxon>Lecanosticta</taxon>
    </lineage>
</organism>
<name>A0AAI8Z986_9PEZI</name>
<evidence type="ECO:0000256" key="2">
    <source>
        <dbReference type="ARBA" id="ARBA00022630"/>
    </source>
</evidence>
<proteinExistence type="predicted"/>
<accession>A0AAI8Z986</accession>
<dbReference type="GO" id="GO:0016709">
    <property type="term" value="F:oxidoreductase activity, acting on paired donors, with incorporation or reduction of molecular oxygen, NAD(P)H as one donor, and incorporation of one atom of oxygen"/>
    <property type="evidence" value="ECO:0007669"/>
    <property type="project" value="UniProtKB-ARBA"/>
</dbReference>
<dbReference type="Pfam" id="PF01494">
    <property type="entry name" value="FAD_binding_3"/>
    <property type="match status" value="1"/>
</dbReference>
<keyword evidence="7" id="KW-1185">Reference proteome</keyword>
<evidence type="ECO:0000313" key="6">
    <source>
        <dbReference type="EMBL" id="CAK4034721.1"/>
    </source>
</evidence>
<dbReference type="InterPro" id="IPR002938">
    <property type="entry name" value="FAD-bd"/>
</dbReference>
<dbReference type="Gene3D" id="3.40.30.120">
    <property type="match status" value="1"/>
</dbReference>
<dbReference type="Gene3D" id="3.30.9.10">
    <property type="entry name" value="D-Amino Acid Oxidase, subunit A, domain 2"/>
    <property type="match status" value="1"/>
</dbReference>
<evidence type="ECO:0000256" key="3">
    <source>
        <dbReference type="ARBA" id="ARBA00022827"/>
    </source>
</evidence>
<evidence type="ECO:0000256" key="4">
    <source>
        <dbReference type="ARBA" id="ARBA00023002"/>
    </source>
</evidence>